<reference evidence="3 4" key="1">
    <citation type="submission" date="2021-06" db="EMBL/GenBank/DDBJ databases">
        <title>Bacillus sp. RD4P76, an endophyte from a halophyte.</title>
        <authorList>
            <person name="Sun J.-Q."/>
        </authorList>
    </citation>
    <scope>NUCLEOTIDE SEQUENCE [LARGE SCALE GENOMIC DNA]</scope>
    <source>
        <strain evidence="3 4">CGMCC 1.15917</strain>
    </source>
</reference>
<keyword evidence="1" id="KW-0812">Transmembrane</keyword>
<evidence type="ECO:0000313" key="4">
    <source>
        <dbReference type="Proteomes" id="UP000784880"/>
    </source>
</evidence>
<keyword evidence="1" id="KW-0472">Membrane</keyword>
<sequence>MFCSSCGNKLEEGAKFCGACGTSVAAPAAGLSDQSAATSEVQPQQSSQQTAQDAVKNLKDNEYVQQGKEISKMYYQFALASLKAPFRFASNTNEPSAINGLISIILFSLLVPFTTYLTLRNPYYAVPFGSTVVTPAIVLFVTFMIMTGVMFVVLKLMKVDADFKLVLTRLGSLIVFPLLFVLAGFVFTLLSVKVFGNIVSGVGLMILPLTTFATIFSFEKKQEGGLDPLYGIIIMVIALFIISLITFSIVFERLVNELNPFGGYLF</sequence>
<feature type="transmembrane region" description="Helical" evidence="1">
    <location>
        <begin position="131"/>
        <end position="154"/>
    </location>
</feature>
<protein>
    <submittedName>
        <fullName evidence="3">Zinc ribbon domain-containing protein</fullName>
    </submittedName>
</protein>
<dbReference type="InterPro" id="IPR026870">
    <property type="entry name" value="Zinc_ribbon_dom"/>
</dbReference>
<dbReference type="Proteomes" id="UP000784880">
    <property type="component" value="Unassembled WGS sequence"/>
</dbReference>
<keyword evidence="4" id="KW-1185">Reference proteome</keyword>
<name>A0ABS6JGM2_9BACI</name>
<proteinExistence type="predicted"/>
<feature type="transmembrane region" description="Helical" evidence="1">
    <location>
        <begin position="166"/>
        <end position="192"/>
    </location>
</feature>
<feature type="transmembrane region" description="Helical" evidence="1">
    <location>
        <begin position="198"/>
        <end position="218"/>
    </location>
</feature>
<dbReference type="Pfam" id="PF13240">
    <property type="entry name" value="Zn_Ribbon_1"/>
    <property type="match status" value="1"/>
</dbReference>
<dbReference type="RefSeq" id="WP_217066928.1">
    <property type="nucleotide sequence ID" value="NZ_JAHQCS010000109.1"/>
</dbReference>
<keyword evidence="1" id="KW-1133">Transmembrane helix</keyword>
<organism evidence="3 4">
    <name type="scientific">Evansella tamaricis</name>
    <dbReference type="NCBI Taxonomy" id="2069301"/>
    <lineage>
        <taxon>Bacteria</taxon>
        <taxon>Bacillati</taxon>
        <taxon>Bacillota</taxon>
        <taxon>Bacilli</taxon>
        <taxon>Bacillales</taxon>
        <taxon>Bacillaceae</taxon>
        <taxon>Evansella</taxon>
    </lineage>
</organism>
<evidence type="ECO:0000313" key="3">
    <source>
        <dbReference type="EMBL" id="MBU9712751.1"/>
    </source>
</evidence>
<evidence type="ECO:0000256" key="1">
    <source>
        <dbReference type="SAM" id="Phobius"/>
    </source>
</evidence>
<accession>A0ABS6JGM2</accession>
<gene>
    <name evidence="3" type="ORF">KS419_13550</name>
</gene>
<evidence type="ECO:0000259" key="2">
    <source>
        <dbReference type="Pfam" id="PF13240"/>
    </source>
</evidence>
<dbReference type="EMBL" id="JAHQCS010000109">
    <property type="protein sequence ID" value="MBU9712751.1"/>
    <property type="molecule type" value="Genomic_DNA"/>
</dbReference>
<feature type="transmembrane region" description="Helical" evidence="1">
    <location>
        <begin position="97"/>
        <end position="119"/>
    </location>
</feature>
<feature type="domain" description="Zinc-ribbon" evidence="2">
    <location>
        <begin position="2"/>
        <end position="24"/>
    </location>
</feature>
<comment type="caution">
    <text evidence="3">The sequence shown here is derived from an EMBL/GenBank/DDBJ whole genome shotgun (WGS) entry which is preliminary data.</text>
</comment>
<feature type="transmembrane region" description="Helical" evidence="1">
    <location>
        <begin position="230"/>
        <end position="251"/>
    </location>
</feature>